<accession>A0AAU7VJ97</accession>
<evidence type="ECO:0000313" key="3">
    <source>
        <dbReference type="EMBL" id="XBX74102.1"/>
    </source>
</evidence>
<reference evidence="3" key="1">
    <citation type="journal article" date="2013" name="Extremophiles">
        <title>Proteinivorax tanatarense gen. nov., sp. nov., an anaerobic, haloalkaliphilic, proteolytic bacterium isolated from a decaying algal bloom, and proposal of Proteinivoraceae fam. nov.</title>
        <authorList>
            <person name="Kevbrin V."/>
            <person name="Boltyanskaya Y."/>
            <person name="Zhilina T."/>
            <person name="Kolganova T."/>
            <person name="Lavrentjeva E."/>
            <person name="Kuznetsov B."/>
        </authorList>
    </citation>
    <scope>NUCLEOTIDE SEQUENCE</scope>
    <source>
        <strain evidence="3">Z-910T</strain>
    </source>
</reference>
<dbReference type="AlphaFoldDB" id="A0AAU7VJ97"/>
<organism evidence="3">
    <name type="scientific">Proteinivorax tanatarense</name>
    <dbReference type="NCBI Taxonomy" id="1260629"/>
    <lineage>
        <taxon>Bacteria</taxon>
        <taxon>Bacillati</taxon>
        <taxon>Bacillota</taxon>
        <taxon>Clostridia</taxon>
        <taxon>Eubacteriales</taxon>
        <taxon>Proteinivoracaceae</taxon>
        <taxon>Proteinivorax</taxon>
    </lineage>
</organism>
<dbReference type="PANTHER" id="PTHR42947:SF1">
    <property type="entry name" value="COB--COM HETERODISULFIDE REDUCTASE SUBUNIT B 1"/>
    <property type="match status" value="1"/>
</dbReference>
<dbReference type="GO" id="GO:0016491">
    <property type="term" value="F:oxidoreductase activity"/>
    <property type="evidence" value="ECO:0007669"/>
    <property type="project" value="UniProtKB-KW"/>
</dbReference>
<proteinExistence type="predicted"/>
<gene>
    <name evidence="3" type="ORF">PRVXT_002126</name>
</gene>
<feature type="domain" description="Cysteine-rich" evidence="2">
    <location>
        <begin position="146"/>
        <end position="234"/>
    </location>
</feature>
<dbReference type="EMBL" id="CP158367">
    <property type="protein sequence ID" value="XBX74102.1"/>
    <property type="molecule type" value="Genomic_DNA"/>
</dbReference>
<evidence type="ECO:0000256" key="1">
    <source>
        <dbReference type="ARBA" id="ARBA00023002"/>
    </source>
</evidence>
<protein>
    <submittedName>
        <fullName evidence="3">CoB--CoM heterodisulfide reductase iron-sulfur subunit B family protein</fullName>
    </submittedName>
</protein>
<reference evidence="3" key="2">
    <citation type="submission" date="2024-06" db="EMBL/GenBank/DDBJ databases">
        <authorList>
            <person name="Petrova K.O."/>
            <person name="Toshchakov S.V."/>
            <person name="Boltjanskaja Y.V."/>
            <person name="Kevbrin V."/>
        </authorList>
    </citation>
    <scope>NUCLEOTIDE SEQUENCE</scope>
    <source>
        <strain evidence="3">Z-910T</strain>
    </source>
</reference>
<sequence length="274" mass="30822">MLGYYPGCTVRAHQNGNFEKEALAILKVLGISVEELSEWECCGAIYPLTNDEYVPLLSSVRALKRTEEEKKEGLLTLCSACYHVLKRVNHRMNNDKEAKKRVENYLDDKYDGTTKVLHLIEVLRDQVGYKEIKEHVANSLEGEKIATYYGCLFLRPEKEMELLDAENPGVMEEIVKALGAEPVIYPYRTDCCGAYHASDKEEVSNSASLKIVMAAKKAGATQLVTACPLCKHNLQHCQKELEDEQKLPIHYITAPIYKALGADKKAEDEQPLAN</sequence>
<dbReference type="InterPro" id="IPR004017">
    <property type="entry name" value="Cys_rich_dom"/>
</dbReference>
<dbReference type="Gene3D" id="1.20.1050.140">
    <property type="match status" value="1"/>
</dbReference>
<dbReference type="Pfam" id="PF02754">
    <property type="entry name" value="CCG"/>
    <property type="match status" value="2"/>
</dbReference>
<dbReference type="PANTHER" id="PTHR42947">
    <property type="entry name" value="COB--COM HETERODISULFIDE REDUCTASE SUBUNIT B 1"/>
    <property type="match status" value="1"/>
</dbReference>
<evidence type="ECO:0000259" key="2">
    <source>
        <dbReference type="Pfam" id="PF02754"/>
    </source>
</evidence>
<dbReference type="InterPro" id="IPR051278">
    <property type="entry name" value="HdrB/HdrD_reductase"/>
</dbReference>
<keyword evidence="1" id="KW-0560">Oxidoreductase</keyword>
<feature type="domain" description="Cysteine-rich" evidence="2">
    <location>
        <begin position="3"/>
        <end position="86"/>
    </location>
</feature>
<name>A0AAU7VJ97_9FIRM</name>
<dbReference type="RefSeq" id="WP_350342860.1">
    <property type="nucleotide sequence ID" value="NZ_CP158367.1"/>
</dbReference>